<proteinExistence type="predicted"/>
<comment type="caution">
    <text evidence="1">The sequence shown here is derived from an EMBL/GenBank/DDBJ whole genome shotgun (WGS) entry which is preliminary data.</text>
</comment>
<sequence length="225" mass="24887">MAIIRNGSCVGVLYRASQGADCAGGFCVHNGRFIGGVVSRTGNTLNVRRNISNTNLGAFDGIIISHWAINPTSGQATLQHLWFRRARLADVRLIPNAGPCPSTPPSNNPRIITPGECVGIKYRQGNVWMIRNGRYLFWTGQTRHCILDERSSSTNLQFLRSITYSDYTINPATLQLSPRPFVTRGLPNQRINFVFKTTVPSNGQTVRVQNGATRNVIGNLTIRYV</sequence>
<evidence type="ECO:0000313" key="1">
    <source>
        <dbReference type="EMBL" id="MDN4525128.1"/>
    </source>
</evidence>
<gene>
    <name evidence="1" type="ORF">QYB97_11600</name>
</gene>
<protein>
    <submittedName>
        <fullName evidence="1">Uncharacterized protein</fullName>
    </submittedName>
</protein>
<keyword evidence="2" id="KW-1185">Reference proteome</keyword>
<dbReference type="EMBL" id="JAUHTR010000005">
    <property type="protein sequence ID" value="MDN4525128.1"/>
    <property type="molecule type" value="Genomic_DNA"/>
</dbReference>
<accession>A0ABT8HWM5</accession>
<name>A0ABT8HWM5_9BACL</name>
<dbReference type="RefSeq" id="WP_301166167.1">
    <property type="nucleotide sequence ID" value="NZ_JAUHTR010000005.1"/>
</dbReference>
<dbReference type="Proteomes" id="UP001172721">
    <property type="component" value="Unassembled WGS sequence"/>
</dbReference>
<organism evidence="1 2">
    <name type="scientific">Fictibacillus fluitans</name>
    <dbReference type="NCBI Taxonomy" id="3058422"/>
    <lineage>
        <taxon>Bacteria</taxon>
        <taxon>Bacillati</taxon>
        <taxon>Bacillota</taxon>
        <taxon>Bacilli</taxon>
        <taxon>Bacillales</taxon>
        <taxon>Fictibacillaceae</taxon>
        <taxon>Fictibacillus</taxon>
    </lineage>
</organism>
<evidence type="ECO:0000313" key="2">
    <source>
        <dbReference type="Proteomes" id="UP001172721"/>
    </source>
</evidence>
<reference evidence="1" key="1">
    <citation type="submission" date="2023-07" db="EMBL/GenBank/DDBJ databases">
        <title>Fictibacillus sp. isolated from freshwater pond.</title>
        <authorList>
            <person name="Kirdat K."/>
            <person name="Bhat A."/>
            <person name="Mourya A."/>
            <person name="Yadav A."/>
        </authorList>
    </citation>
    <scope>NUCLEOTIDE SEQUENCE</scope>
    <source>
        <strain evidence="1">NE201</strain>
    </source>
</reference>